<dbReference type="GO" id="GO:1902201">
    <property type="term" value="P:negative regulation of bacterial-type flagellum-dependent cell motility"/>
    <property type="evidence" value="ECO:0007669"/>
    <property type="project" value="TreeGrafter"/>
</dbReference>
<dbReference type="FunFam" id="3.30.70.270:FF:000001">
    <property type="entry name" value="Diguanylate cyclase domain protein"/>
    <property type="match status" value="1"/>
</dbReference>
<accession>A0A4V1LPH3</accession>
<dbReference type="PROSITE" id="PS50885">
    <property type="entry name" value="HAMP"/>
    <property type="match status" value="1"/>
</dbReference>
<keyword evidence="3" id="KW-0472">Membrane</keyword>
<evidence type="ECO:0000256" key="2">
    <source>
        <dbReference type="ARBA" id="ARBA00034247"/>
    </source>
</evidence>
<dbReference type="NCBIfam" id="TIGR00254">
    <property type="entry name" value="GGDEF"/>
    <property type="match status" value="1"/>
</dbReference>
<dbReference type="AlphaFoldDB" id="A0A4V1LPH3"/>
<dbReference type="InterPro" id="IPR003660">
    <property type="entry name" value="HAMP_dom"/>
</dbReference>
<protein>
    <recommendedName>
        <fullName evidence="1">diguanylate cyclase</fullName>
        <ecNumber evidence="1">2.7.7.65</ecNumber>
    </recommendedName>
</protein>
<feature type="transmembrane region" description="Helical" evidence="3">
    <location>
        <begin position="20"/>
        <end position="41"/>
    </location>
</feature>
<evidence type="ECO:0000256" key="1">
    <source>
        <dbReference type="ARBA" id="ARBA00012528"/>
    </source>
</evidence>
<dbReference type="Pfam" id="PF00990">
    <property type="entry name" value="GGDEF"/>
    <property type="match status" value="1"/>
</dbReference>
<organism evidence="6 7">
    <name type="scientific">Halarcobacter anaerophilus</name>
    <dbReference type="NCBI Taxonomy" id="877500"/>
    <lineage>
        <taxon>Bacteria</taxon>
        <taxon>Pseudomonadati</taxon>
        <taxon>Campylobacterota</taxon>
        <taxon>Epsilonproteobacteria</taxon>
        <taxon>Campylobacterales</taxon>
        <taxon>Arcobacteraceae</taxon>
        <taxon>Halarcobacter</taxon>
    </lineage>
</organism>
<dbReference type="SUPFAM" id="SSF55073">
    <property type="entry name" value="Nucleotide cyclase"/>
    <property type="match status" value="1"/>
</dbReference>
<reference evidence="6 7" key="1">
    <citation type="submission" date="2017-10" db="EMBL/GenBank/DDBJ databases">
        <title>Genomics of the genus Arcobacter.</title>
        <authorList>
            <person name="Perez-Cataluna A."/>
            <person name="Figueras M.J."/>
        </authorList>
    </citation>
    <scope>NUCLEOTIDE SEQUENCE [LARGE SCALE GENOMIC DNA]</scope>
    <source>
        <strain evidence="6 7">DSM 24636</strain>
    </source>
</reference>
<dbReference type="PANTHER" id="PTHR45138:SF9">
    <property type="entry name" value="DIGUANYLATE CYCLASE DGCM-RELATED"/>
    <property type="match status" value="1"/>
</dbReference>
<evidence type="ECO:0000313" key="6">
    <source>
        <dbReference type="EMBL" id="RXJ61198.1"/>
    </source>
</evidence>
<sequence>MVKLNFNAKKKISLKTTVLSIFFLITIIMGIIFIIQILYFAKKLSYESINIKLEGLSSDINRSIKSMDKINENIILLLNNISEPSLKLYKDILENNSNLYAVYSGFKNNGFYELINLDIHNTLRDLYNAKVTDKWLFIRIDSKDSALKKIVLLNKDLEETKSYFEKTDYKSNTRPWYKKALVSNNIIKTDPYKFSNIPSKGITYAKRVAKSSTVVGIDVLIYDIRKLFEKHIKNSYSNAFLLDKNMNIISSLKKSEKLEKFLSEIENKESLFKPTTVNIDGIKYVVQINTVNKNEYLAFFSQYEQLISFYKKQTYEIMIIFLLSILFLIPLVIYSSRIIVKPIDILTKQSRKVEKREFKDIKIVETSVLEVAELSNSMYEMSQAIHSYQHSLEKKVIERTKQLKKKNEELLKLSITDKLTSLYNRVKIDKVLKEQYELAKRYNTPFSLILMDIDFFKKVNDNYGHKIGDDVLIETSKVLKKTIRKTDILGRWGGEEFMVITPHTTQDGAVSLAKELNKAVANHQYSTYEKRVTISLGVCSFEEKFDIDKMTIKADEALYRAKENGRNRVEVYS</sequence>
<evidence type="ECO:0000259" key="5">
    <source>
        <dbReference type="PROSITE" id="PS50887"/>
    </source>
</evidence>
<dbReference type="GO" id="GO:0043709">
    <property type="term" value="P:cell adhesion involved in single-species biofilm formation"/>
    <property type="evidence" value="ECO:0007669"/>
    <property type="project" value="TreeGrafter"/>
</dbReference>
<gene>
    <name evidence="6" type="ORF">CRV06_14380</name>
</gene>
<keyword evidence="3" id="KW-0812">Transmembrane</keyword>
<dbReference type="SMART" id="SM00267">
    <property type="entry name" value="GGDEF"/>
    <property type="match status" value="1"/>
</dbReference>
<feature type="domain" description="HAMP" evidence="4">
    <location>
        <begin position="337"/>
        <end position="390"/>
    </location>
</feature>
<evidence type="ECO:0000313" key="7">
    <source>
        <dbReference type="Proteomes" id="UP000290191"/>
    </source>
</evidence>
<dbReference type="GO" id="GO:0005886">
    <property type="term" value="C:plasma membrane"/>
    <property type="evidence" value="ECO:0007669"/>
    <property type="project" value="TreeGrafter"/>
</dbReference>
<name>A0A4V1LPH3_9BACT</name>
<comment type="caution">
    <text evidence="6">The sequence shown here is derived from an EMBL/GenBank/DDBJ whole genome shotgun (WGS) entry which is preliminary data.</text>
</comment>
<dbReference type="EC" id="2.7.7.65" evidence="1"/>
<dbReference type="OrthoDB" id="5457582at2"/>
<feature type="domain" description="GGDEF" evidence="5">
    <location>
        <begin position="444"/>
        <end position="573"/>
    </location>
</feature>
<dbReference type="InterPro" id="IPR029787">
    <property type="entry name" value="Nucleotide_cyclase"/>
</dbReference>
<evidence type="ECO:0000259" key="4">
    <source>
        <dbReference type="PROSITE" id="PS50885"/>
    </source>
</evidence>
<proteinExistence type="predicted"/>
<keyword evidence="7" id="KW-1185">Reference proteome</keyword>
<dbReference type="Gene3D" id="3.30.70.270">
    <property type="match status" value="1"/>
</dbReference>
<evidence type="ECO:0000256" key="3">
    <source>
        <dbReference type="SAM" id="Phobius"/>
    </source>
</evidence>
<dbReference type="Gene3D" id="3.30.450.20">
    <property type="entry name" value="PAS domain"/>
    <property type="match status" value="2"/>
</dbReference>
<dbReference type="InterPro" id="IPR043128">
    <property type="entry name" value="Rev_trsase/Diguanyl_cyclase"/>
</dbReference>
<dbReference type="GO" id="GO:0052621">
    <property type="term" value="F:diguanylate cyclase activity"/>
    <property type="evidence" value="ECO:0007669"/>
    <property type="project" value="UniProtKB-EC"/>
</dbReference>
<dbReference type="Gene3D" id="6.10.340.10">
    <property type="match status" value="1"/>
</dbReference>
<dbReference type="Proteomes" id="UP000290191">
    <property type="component" value="Unassembled WGS sequence"/>
</dbReference>
<dbReference type="PANTHER" id="PTHR45138">
    <property type="entry name" value="REGULATORY COMPONENTS OF SENSORY TRANSDUCTION SYSTEM"/>
    <property type="match status" value="1"/>
</dbReference>
<dbReference type="GO" id="GO:0007165">
    <property type="term" value="P:signal transduction"/>
    <property type="evidence" value="ECO:0007669"/>
    <property type="project" value="InterPro"/>
</dbReference>
<dbReference type="RefSeq" id="WP_129083010.1">
    <property type="nucleotide sequence ID" value="NZ_CP041070.1"/>
</dbReference>
<dbReference type="InterPro" id="IPR000160">
    <property type="entry name" value="GGDEF_dom"/>
</dbReference>
<dbReference type="EMBL" id="PDKO01000019">
    <property type="protein sequence ID" value="RXJ61198.1"/>
    <property type="molecule type" value="Genomic_DNA"/>
</dbReference>
<dbReference type="CDD" id="cd01949">
    <property type="entry name" value="GGDEF"/>
    <property type="match status" value="1"/>
</dbReference>
<feature type="transmembrane region" description="Helical" evidence="3">
    <location>
        <begin position="315"/>
        <end position="334"/>
    </location>
</feature>
<dbReference type="InterPro" id="IPR050469">
    <property type="entry name" value="Diguanylate_Cyclase"/>
</dbReference>
<keyword evidence="3" id="KW-1133">Transmembrane helix</keyword>
<dbReference type="PROSITE" id="PS50887">
    <property type="entry name" value="GGDEF"/>
    <property type="match status" value="1"/>
</dbReference>
<comment type="catalytic activity">
    <reaction evidence="2">
        <text>2 GTP = 3',3'-c-di-GMP + 2 diphosphate</text>
        <dbReference type="Rhea" id="RHEA:24898"/>
        <dbReference type="ChEBI" id="CHEBI:33019"/>
        <dbReference type="ChEBI" id="CHEBI:37565"/>
        <dbReference type="ChEBI" id="CHEBI:58805"/>
        <dbReference type="EC" id="2.7.7.65"/>
    </reaction>
</comment>